<dbReference type="Proteomes" id="UP000319212">
    <property type="component" value="Unassembled WGS sequence"/>
</dbReference>
<dbReference type="GO" id="GO:0019853">
    <property type="term" value="P:L-ascorbic acid biosynthetic process"/>
    <property type="evidence" value="ECO:0007669"/>
    <property type="project" value="TreeGrafter"/>
</dbReference>
<feature type="binding site" evidence="3">
    <location>
        <position position="100"/>
    </location>
    <ligand>
        <name>substrate</name>
    </ligand>
</feature>
<feature type="binding site" evidence="3">
    <location>
        <position position="15"/>
    </location>
    <ligand>
        <name>a divalent metal cation</name>
        <dbReference type="ChEBI" id="CHEBI:60240"/>
    </ligand>
</feature>
<dbReference type="InterPro" id="IPR011042">
    <property type="entry name" value="6-blade_b-propeller_TolB-like"/>
</dbReference>
<protein>
    <submittedName>
        <fullName evidence="5">SMP-30/gluconolactonase/LRE family protein</fullName>
    </submittedName>
</protein>
<sequence>MNWTPLADSLCQLGESPFWHPHERALYWLDIPGRTVLRTRGDGDAASVERWRLPSEPGCMAPARSGGLVLALRDGIYRARDWGGELVLLARAEYDTHTMRFNDGKCDALGRFWAGTLNEAKDRANATLYCLDARGGREPVLTPMANEATTANGLAFAPDGGTLYWADTAAHAVRAWDWAPEPNVLSKPRVFARFDGKPDGWTSDAGSPYGGRPDGAAVDAAGDYWVAMFEGAQLLRFMPTGEQVEAIALPSQCPTMPCFGGDDLRTLFVTSAAKGRPASELARLPASGSVFSARVANPGLPVHFFED</sequence>
<keyword evidence="3" id="KW-0862">Zinc</keyword>
<evidence type="ECO:0000313" key="6">
    <source>
        <dbReference type="Proteomes" id="UP000319212"/>
    </source>
</evidence>
<dbReference type="SUPFAM" id="SSF63829">
    <property type="entry name" value="Calcium-dependent phosphotriesterase"/>
    <property type="match status" value="1"/>
</dbReference>
<keyword evidence="3" id="KW-0479">Metal-binding</keyword>
<reference evidence="5 6" key="1">
    <citation type="journal article" date="2019" name="Environ. Microbiol.">
        <title>Species interactions and distinct microbial communities in high Arctic permafrost affected cryosols are associated with the CH4 and CO2 gas fluxes.</title>
        <authorList>
            <person name="Altshuler I."/>
            <person name="Hamel J."/>
            <person name="Turney S."/>
            <person name="Magnuson E."/>
            <person name="Levesque R."/>
            <person name="Greer C."/>
            <person name="Whyte L.G."/>
        </authorList>
    </citation>
    <scope>NUCLEOTIDE SEQUENCE [LARGE SCALE GENOMIC DNA]</scope>
    <source>
        <strain evidence="5 6">S06.C</strain>
    </source>
</reference>
<dbReference type="InterPro" id="IPR013658">
    <property type="entry name" value="SGL"/>
</dbReference>
<feature type="binding site" evidence="3">
    <location>
        <position position="214"/>
    </location>
    <ligand>
        <name>a divalent metal cation</name>
        <dbReference type="ChEBI" id="CHEBI:60240"/>
    </ligand>
</feature>
<evidence type="ECO:0000259" key="4">
    <source>
        <dbReference type="Pfam" id="PF08450"/>
    </source>
</evidence>
<comment type="caution">
    <text evidence="5">The sequence shown here is derived from an EMBL/GenBank/DDBJ whole genome shotgun (WGS) entry which is preliminary data.</text>
</comment>
<accession>A0A502DDY3</accession>
<feature type="domain" description="SMP-30/Gluconolactonase/LRE-like region" evidence="4">
    <location>
        <begin position="13"/>
        <end position="272"/>
    </location>
</feature>
<dbReference type="AlphaFoldDB" id="A0A502DDY3"/>
<evidence type="ECO:0000256" key="3">
    <source>
        <dbReference type="PIRSR" id="PIRSR605511-2"/>
    </source>
</evidence>
<dbReference type="EMBL" id="RCZI01000007">
    <property type="protein sequence ID" value="TPG23795.1"/>
    <property type="molecule type" value="Genomic_DNA"/>
</dbReference>
<dbReference type="Pfam" id="PF08450">
    <property type="entry name" value="SGL"/>
    <property type="match status" value="1"/>
</dbReference>
<evidence type="ECO:0000313" key="5">
    <source>
        <dbReference type="EMBL" id="TPG23795.1"/>
    </source>
</evidence>
<dbReference type="PRINTS" id="PR01790">
    <property type="entry name" value="SMP30FAMILY"/>
</dbReference>
<feature type="binding site" evidence="3">
    <location>
        <position position="152"/>
    </location>
    <ligand>
        <name>a divalent metal cation</name>
        <dbReference type="ChEBI" id="CHEBI:60240"/>
    </ligand>
</feature>
<dbReference type="InterPro" id="IPR005511">
    <property type="entry name" value="SMP-30"/>
</dbReference>
<dbReference type="PANTHER" id="PTHR10907">
    <property type="entry name" value="REGUCALCIN"/>
    <property type="match status" value="1"/>
</dbReference>
<comment type="similarity">
    <text evidence="1">Belongs to the SMP-30/CGR1 family.</text>
</comment>
<dbReference type="RefSeq" id="WP_140844851.1">
    <property type="nucleotide sequence ID" value="NZ_RCZI01000007.1"/>
</dbReference>
<dbReference type="GO" id="GO:0004341">
    <property type="term" value="F:gluconolactonase activity"/>
    <property type="evidence" value="ECO:0007669"/>
    <property type="project" value="TreeGrafter"/>
</dbReference>
<name>A0A502DDY3_9BURK</name>
<evidence type="ECO:0000256" key="1">
    <source>
        <dbReference type="ARBA" id="ARBA00008853"/>
    </source>
</evidence>
<dbReference type="GO" id="GO:0005509">
    <property type="term" value="F:calcium ion binding"/>
    <property type="evidence" value="ECO:0007669"/>
    <property type="project" value="TreeGrafter"/>
</dbReference>
<dbReference type="OrthoDB" id="9775406at2"/>
<feature type="active site" description="Proton donor/acceptor" evidence="2">
    <location>
        <position position="214"/>
    </location>
</feature>
<dbReference type="PANTHER" id="PTHR10907:SF47">
    <property type="entry name" value="REGUCALCIN"/>
    <property type="match status" value="1"/>
</dbReference>
<gene>
    <name evidence="5" type="ORF">EAH82_19525</name>
</gene>
<comment type="cofactor">
    <cofactor evidence="3">
        <name>Zn(2+)</name>
        <dbReference type="ChEBI" id="CHEBI:29105"/>
    </cofactor>
    <text evidence="3">Binds 1 divalent metal cation per subunit.</text>
</comment>
<evidence type="ECO:0000256" key="2">
    <source>
        <dbReference type="PIRSR" id="PIRSR605511-1"/>
    </source>
</evidence>
<feature type="binding site" evidence="3">
    <location>
        <position position="102"/>
    </location>
    <ligand>
        <name>substrate</name>
    </ligand>
</feature>
<dbReference type="Gene3D" id="2.120.10.30">
    <property type="entry name" value="TolB, C-terminal domain"/>
    <property type="match status" value="1"/>
</dbReference>
<organism evidence="5 6">
    <name type="scientific">Variovorax guangxiensis</name>
    <dbReference type="NCBI Taxonomy" id="1775474"/>
    <lineage>
        <taxon>Bacteria</taxon>
        <taxon>Pseudomonadati</taxon>
        <taxon>Pseudomonadota</taxon>
        <taxon>Betaproteobacteria</taxon>
        <taxon>Burkholderiales</taxon>
        <taxon>Comamonadaceae</taxon>
        <taxon>Variovorax</taxon>
    </lineage>
</organism>
<proteinExistence type="inferred from homology"/>